<organism evidence="2 3">
    <name type="scientific">Oceanobacillus indicireducens</name>
    <dbReference type="NCBI Taxonomy" id="1004261"/>
    <lineage>
        <taxon>Bacteria</taxon>
        <taxon>Bacillati</taxon>
        <taxon>Bacillota</taxon>
        <taxon>Bacilli</taxon>
        <taxon>Bacillales</taxon>
        <taxon>Bacillaceae</taxon>
        <taxon>Oceanobacillus</taxon>
    </lineage>
</organism>
<feature type="domain" description="ATPase BadF/BadG/BcrA/BcrD type" evidence="1">
    <location>
        <begin position="25"/>
        <end position="313"/>
    </location>
</feature>
<dbReference type="CDD" id="cd24007">
    <property type="entry name" value="ASKHA_NBD_eukNAGK-like"/>
    <property type="match status" value="1"/>
</dbReference>
<dbReference type="PANTHER" id="PTHR43190:SF3">
    <property type="entry name" value="N-ACETYL-D-GLUCOSAMINE KINASE"/>
    <property type="match status" value="1"/>
</dbReference>
<dbReference type="Gene3D" id="3.30.420.40">
    <property type="match status" value="2"/>
</dbReference>
<name>A0A917XVX3_9BACI</name>
<dbReference type="InterPro" id="IPR052519">
    <property type="entry name" value="Euk-type_GlcNAc_Kinase"/>
</dbReference>
<proteinExistence type="predicted"/>
<dbReference type="InterPro" id="IPR043129">
    <property type="entry name" value="ATPase_NBD"/>
</dbReference>
<dbReference type="EMBL" id="BMOS01000005">
    <property type="protein sequence ID" value="GGN53705.1"/>
    <property type="molecule type" value="Genomic_DNA"/>
</dbReference>
<protein>
    <submittedName>
        <fullName evidence="2">ATPase</fullName>
    </submittedName>
</protein>
<accession>A0A917XVX3</accession>
<comment type="caution">
    <text evidence="2">The sequence shown here is derived from an EMBL/GenBank/DDBJ whole genome shotgun (WGS) entry which is preliminary data.</text>
</comment>
<dbReference type="PANTHER" id="PTHR43190">
    <property type="entry name" value="N-ACETYL-D-GLUCOSAMINE KINASE"/>
    <property type="match status" value="1"/>
</dbReference>
<gene>
    <name evidence="2" type="ORF">GCM10007971_10500</name>
</gene>
<dbReference type="AlphaFoldDB" id="A0A917XVX3"/>
<evidence type="ECO:0000313" key="2">
    <source>
        <dbReference type="EMBL" id="GGN53705.1"/>
    </source>
</evidence>
<reference evidence="2" key="1">
    <citation type="journal article" date="2014" name="Int. J. Syst. Evol. Microbiol.">
        <title>Complete genome sequence of Corynebacterium casei LMG S-19264T (=DSM 44701T), isolated from a smear-ripened cheese.</title>
        <authorList>
            <consortium name="US DOE Joint Genome Institute (JGI-PGF)"/>
            <person name="Walter F."/>
            <person name="Albersmeier A."/>
            <person name="Kalinowski J."/>
            <person name="Ruckert C."/>
        </authorList>
    </citation>
    <scope>NUCLEOTIDE SEQUENCE</scope>
    <source>
        <strain evidence="2">JCM 17251</strain>
    </source>
</reference>
<reference evidence="2" key="2">
    <citation type="submission" date="2020-09" db="EMBL/GenBank/DDBJ databases">
        <authorList>
            <person name="Sun Q."/>
            <person name="Ohkuma M."/>
        </authorList>
    </citation>
    <scope>NUCLEOTIDE SEQUENCE</scope>
    <source>
        <strain evidence="2">JCM 17251</strain>
    </source>
</reference>
<dbReference type="Proteomes" id="UP000624041">
    <property type="component" value="Unassembled WGS sequence"/>
</dbReference>
<keyword evidence="3" id="KW-1185">Reference proteome</keyword>
<dbReference type="InterPro" id="IPR002731">
    <property type="entry name" value="ATPase_BadF"/>
</dbReference>
<sequence length="334" mass="36280">MSKTFKKSIRENQPAEQKELPILAIDGGGTKTIAVITDKAGNVLSTGKSGTANYHVAGKKGAINTLKEVIVKAVNNLKKYHYPDRFVEISFHKCVFALAGIDTKKDQVNVDEIVSQALAQSGIKIDKVIIENDALSVLLGATNNQPGAILIAGTGSIVFAHDGKENYVRTGGFGHRLGDEGSGYWIGKQAISAILKMHDGRGPKTLLQELVLEHFNFTDHEALYNWVYSPDFSIHQVGALAKIVEKANYEGDGASRTILEQSADELYQLVSTAVNRVGIVDVPFKLLLLGGVLQNSHFVKGQLLDRVKQAMPGAELLYTHKKPIELIIQRGLNG</sequence>
<evidence type="ECO:0000259" key="1">
    <source>
        <dbReference type="Pfam" id="PF01869"/>
    </source>
</evidence>
<evidence type="ECO:0000313" key="3">
    <source>
        <dbReference type="Proteomes" id="UP000624041"/>
    </source>
</evidence>
<dbReference type="Pfam" id="PF01869">
    <property type="entry name" value="BcrAD_BadFG"/>
    <property type="match status" value="1"/>
</dbReference>
<dbReference type="SUPFAM" id="SSF53067">
    <property type="entry name" value="Actin-like ATPase domain"/>
    <property type="match status" value="2"/>
</dbReference>